<evidence type="ECO:0000313" key="1">
    <source>
        <dbReference type="EMBL" id="GAH72036.1"/>
    </source>
</evidence>
<dbReference type="GO" id="GO:0031419">
    <property type="term" value="F:cobalamin binding"/>
    <property type="evidence" value="ECO:0007669"/>
    <property type="project" value="InterPro"/>
</dbReference>
<gene>
    <name evidence="1" type="ORF">S03H2_41696</name>
</gene>
<protein>
    <recommendedName>
        <fullName evidence="2">B12-binding domain-containing protein</fullName>
    </recommendedName>
</protein>
<reference evidence="1" key="1">
    <citation type="journal article" date="2014" name="Front. Microbiol.">
        <title>High frequency of phylogenetically diverse reductive dehalogenase-homologous genes in deep subseafloor sedimentary metagenomes.</title>
        <authorList>
            <person name="Kawai M."/>
            <person name="Futagami T."/>
            <person name="Toyoda A."/>
            <person name="Takaki Y."/>
            <person name="Nishi S."/>
            <person name="Hori S."/>
            <person name="Arai W."/>
            <person name="Tsubouchi T."/>
            <person name="Morono Y."/>
            <person name="Uchiyama I."/>
            <person name="Ito T."/>
            <person name="Fujiyama A."/>
            <person name="Inagaki F."/>
            <person name="Takami H."/>
        </authorList>
    </citation>
    <scope>NUCLEOTIDE SEQUENCE</scope>
    <source>
        <strain evidence="1">Expedition CK06-06</strain>
    </source>
</reference>
<comment type="caution">
    <text evidence="1">The sequence shown here is derived from an EMBL/GenBank/DDBJ whole genome shotgun (WGS) entry which is preliminary data.</text>
</comment>
<evidence type="ECO:0008006" key="2">
    <source>
        <dbReference type="Google" id="ProtNLM"/>
    </source>
</evidence>
<sequence>MLAMQAAVKIIKTRTPKIPVMVGGAPLNREIATLYGADGYAPNAVGAVWEAARLLDVLKKV</sequence>
<dbReference type="InterPro" id="IPR036724">
    <property type="entry name" value="Cobalamin-bd_sf"/>
</dbReference>
<dbReference type="AlphaFoldDB" id="X1HPI1"/>
<dbReference type="EMBL" id="BARU01025915">
    <property type="protein sequence ID" value="GAH72036.1"/>
    <property type="molecule type" value="Genomic_DNA"/>
</dbReference>
<organism evidence="1">
    <name type="scientific">marine sediment metagenome</name>
    <dbReference type="NCBI Taxonomy" id="412755"/>
    <lineage>
        <taxon>unclassified sequences</taxon>
        <taxon>metagenomes</taxon>
        <taxon>ecological metagenomes</taxon>
    </lineage>
</organism>
<dbReference type="GO" id="GO:0046872">
    <property type="term" value="F:metal ion binding"/>
    <property type="evidence" value="ECO:0007669"/>
    <property type="project" value="InterPro"/>
</dbReference>
<name>X1HPI1_9ZZZZ</name>
<dbReference type="Gene3D" id="3.40.50.280">
    <property type="entry name" value="Cobalamin-binding domain"/>
    <property type="match status" value="1"/>
</dbReference>
<accession>X1HPI1</accession>
<proteinExistence type="predicted"/>
<dbReference type="SUPFAM" id="SSF52242">
    <property type="entry name" value="Cobalamin (vitamin B12)-binding domain"/>
    <property type="match status" value="1"/>
</dbReference>